<feature type="region of interest" description="Disordered" evidence="1">
    <location>
        <begin position="1"/>
        <end position="36"/>
    </location>
</feature>
<evidence type="ECO:0000313" key="2">
    <source>
        <dbReference type="EMBL" id="CAE7748062.1"/>
    </source>
</evidence>
<comment type="caution">
    <text evidence="2">The sequence shown here is derived from an EMBL/GenBank/DDBJ whole genome shotgun (WGS) entry which is preliminary data.</text>
</comment>
<sequence length="89" mass="9995">MEEAEASEWQEMVPAPPPPDVETGGSSSSCAPAPLDVGEAETPLRHLLQWLRDEAFIEVVAEWSWDVCMEFPRDGSLLTQIEHPLRYTE</sequence>
<reference evidence="2" key="1">
    <citation type="submission" date="2021-02" db="EMBL/GenBank/DDBJ databases">
        <authorList>
            <person name="Dougan E. K."/>
            <person name="Rhodes N."/>
            <person name="Thang M."/>
            <person name="Chan C."/>
        </authorList>
    </citation>
    <scope>NUCLEOTIDE SEQUENCE</scope>
</reference>
<keyword evidence="3" id="KW-1185">Reference proteome</keyword>
<evidence type="ECO:0000256" key="1">
    <source>
        <dbReference type="SAM" id="MobiDB-lite"/>
    </source>
</evidence>
<dbReference type="Proteomes" id="UP000601435">
    <property type="component" value="Unassembled WGS sequence"/>
</dbReference>
<dbReference type="EMBL" id="CAJNJA010038520">
    <property type="protein sequence ID" value="CAE7748062.1"/>
    <property type="molecule type" value="Genomic_DNA"/>
</dbReference>
<dbReference type="AlphaFoldDB" id="A0A812XYK8"/>
<feature type="non-terminal residue" evidence="2">
    <location>
        <position position="89"/>
    </location>
</feature>
<accession>A0A812XYK8</accession>
<gene>
    <name evidence="2" type="primary">ATXR2</name>
    <name evidence="2" type="ORF">SNEC2469_LOCUS21680</name>
</gene>
<proteinExistence type="predicted"/>
<protein>
    <submittedName>
        <fullName evidence="2">ATXR2 protein</fullName>
    </submittedName>
</protein>
<name>A0A812XYK8_9DINO</name>
<dbReference type="OrthoDB" id="10603285at2759"/>
<organism evidence="2 3">
    <name type="scientific">Symbiodinium necroappetens</name>
    <dbReference type="NCBI Taxonomy" id="1628268"/>
    <lineage>
        <taxon>Eukaryota</taxon>
        <taxon>Sar</taxon>
        <taxon>Alveolata</taxon>
        <taxon>Dinophyceae</taxon>
        <taxon>Suessiales</taxon>
        <taxon>Symbiodiniaceae</taxon>
        <taxon>Symbiodinium</taxon>
    </lineage>
</organism>
<evidence type="ECO:0000313" key="3">
    <source>
        <dbReference type="Proteomes" id="UP000601435"/>
    </source>
</evidence>